<dbReference type="InterPro" id="IPR036928">
    <property type="entry name" value="AS_sf"/>
</dbReference>
<evidence type="ECO:0000313" key="4">
    <source>
        <dbReference type="Proteomes" id="UP000000270"/>
    </source>
</evidence>
<reference evidence="3 4" key="1">
    <citation type="journal article" date="2007" name="Appl. Environ. Microbiol.">
        <title>Rhizobial factors required for stem nodule maturation and maintenance in Sesbania rostrata-Azorhizobium caulinodans ORS571 symbiosis.</title>
        <authorList>
            <person name="Suzuki S."/>
            <person name="Aono T."/>
            <person name="Lee KB."/>
            <person name="Suzuki T."/>
            <person name="Liu CT."/>
            <person name="Miwa H."/>
            <person name="Wakao S."/>
            <person name="Iki T."/>
            <person name="Oyaizu H."/>
        </authorList>
    </citation>
    <scope>NUCLEOTIDE SEQUENCE [LARGE SCALE GENOMIC DNA]</scope>
    <source>
        <strain evidence="4">ATCC 43989 / DSM 5975 / JCM 20966 / LMG 6465 / NBRC 14845 / NCIMB 13405 / ORS 571</strain>
    </source>
</reference>
<dbReference type="HOGENOM" id="CLU_009600_0_4_5"/>
<evidence type="ECO:0000256" key="1">
    <source>
        <dbReference type="ARBA" id="ARBA00009199"/>
    </source>
</evidence>
<reference evidence="3 4" key="3">
    <citation type="journal article" date="2008" name="BMC Genomics">
        <title>The genome of the versatile nitrogen fixer Azorhizobium caulinodans ORS571.</title>
        <authorList>
            <person name="Lee KB."/>
            <person name="Backer P.D."/>
            <person name="Aono T."/>
            <person name="Liu CT."/>
            <person name="Suzuki S."/>
            <person name="Suzuki T."/>
            <person name="Kaneko T."/>
            <person name="Yamada M."/>
            <person name="Tabata S."/>
            <person name="Kupfer D.M."/>
            <person name="Najar F.Z."/>
            <person name="Wiley G.B."/>
            <person name="Roe B."/>
            <person name="Binnewies T.T."/>
            <person name="Ussery D.W."/>
            <person name="D'Haeze W."/>
            <person name="Herder J.D."/>
            <person name="Gevers D."/>
            <person name="Vereecke D."/>
            <person name="Holsters M."/>
            <person name="Oyaizu H."/>
        </authorList>
    </citation>
    <scope>NUCLEOTIDE SEQUENCE [LARGE SCALE GENOMIC DNA]</scope>
    <source>
        <strain evidence="4">ATCC 43989 / DSM 5975 / JCM 20966 / LMG 6465 / NBRC 14845 / NCIMB 13405 / ORS 571</strain>
    </source>
</reference>
<dbReference type="Proteomes" id="UP000000270">
    <property type="component" value="Chromosome"/>
</dbReference>
<sequence length="469" mass="47922">MAGLSSFLAKDEGPQVAALTQAFARRTLSPVEVTEAALARAEEINPALNAFLSIDHERALAAARAAEARWANGTALSPIDGIPTTLKDIVWVKDWSVRYGSGTTPAQPYAEDAPSVRRLRSAGAVFIGLTSSPEFGWKAVTDSPACGITRNPHDPSRTPGGSSGGAAVAAAAGAGVLHLGTDGGGSIRVPSAFSGIAGLKPTFGRVPAFPASAFGTVAHIGPMARHAADLAPMLAAMSGRDLADWAQGAGALAPLGTRLHPDFPKGARIGVWSTPPCGAVDAPVAVAFQAALKVLEAQGAILEPIDLPRADRVTGVFEAHWYGGAAARLAAIPEDDRGGIDPGFLEIAAEGARQSAIDLMRAQAERGAFGAAMDALLESYDFIVSPGVAVLPFSAGALVPEGSGLKRWHLWAGFSFPINLSQQPAAVVPLASTAEGLPRSFQIVGARGADGAVLAAAEALEPLLKDAGR</sequence>
<dbReference type="PANTHER" id="PTHR11895">
    <property type="entry name" value="TRANSAMIDASE"/>
    <property type="match status" value="1"/>
</dbReference>
<dbReference type="AlphaFoldDB" id="A8I6T7"/>
<gene>
    <name evidence="3" type="ordered locus">AZC_2042</name>
</gene>
<feature type="domain" description="Amidase" evidence="2">
    <location>
        <begin position="32"/>
        <end position="454"/>
    </location>
</feature>
<dbReference type="GO" id="GO:0003824">
    <property type="term" value="F:catalytic activity"/>
    <property type="evidence" value="ECO:0007669"/>
    <property type="project" value="InterPro"/>
</dbReference>
<protein>
    <submittedName>
        <fullName evidence="3">Amidase family protein</fullName>
    </submittedName>
</protein>
<dbReference type="Pfam" id="PF01425">
    <property type="entry name" value="Amidase"/>
    <property type="match status" value="1"/>
</dbReference>
<dbReference type="STRING" id="438753.AZC_2042"/>
<dbReference type="InterPro" id="IPR000120">
    <property type="entry name" value="Amidase"/>
</dbReference>
<proteinExistence type="inferred from homology"/>
<organism evidence="3 4">
    <name type="scientific">Azorhizobium caulinodans (strain ATCC 43989 / DSM 5975 / JCM 20966 / LMG 6465 / NBRC 14845 / NCIMB 13405 / ORS 571)</name>
    <dbReference type="NCBI Taxonomy" id="438753"/>
    <lineage>
        <taxon>Bacteria</taxon>
        <taxon>Pseudomonadati</taxon>
        <taxon>Pseudomonadota</taxon>
        <taxon>Alphaproteobacteria</taxon>
        <taxon>Hyphomicrobiales</taxon>
        <taxon>Xanthobacteraceae</taxon>
        <taxon>Azorhizobium</taxon>
    </lineage>
</organism>
<keyword evidence="4" id="KW-1185">Reference proteome</keyword>
<name>A8I6T7_AZOC5</name>
<evidence type="ECO:0000259" key="2">
    <source>
        <dbReference type="Pfam" id="PF01425"/>
    </source>
</evidence>
<dbReference type="InterPro" id="IPR023631">
    <property type="entry name" value="Amidase_dom"/>
</dbReference>
<comment type="similarity">
    <text evidence="1">Belongs to the amidase family.</text>
</comment>
<reference evidence="3 4" key="6">
    <citation type="journal article" date="2011" name="Appl. Environ. Microbiol.">
        <title>Involvement of the azorhizobial chromosome partition gene (parA) in the onset of bacteroid differentiation during Sesbania rostrata stem nodule development.</title>
        <authorList>
            <person name="Liu CT."/>
            <person name="Lee KB."/>
            <person name="Wang YS."/>
            <person name="Peng MH."/>
            <person name="Lee KT."/>
            <person name="Suzuki S."/>
            <person name="Suzuki T."/>
            <person name="Oyaizu H."/>
        </authorList>
    </citation>
    <scope>NUCLEOTIDE SEQUENCE [LARGE SCALE GENOMIC DNA]</scope>
    <source>
        <strain evidence="4">ATCC 43989 / DSM 5975 / JCM 20966 / LMG 6465 / NBRC 14845 / NCIMB 13405 / ORS 571</strain>
    </source>
</reference>
<dbReference type="RefSeq" id="WP_012170569.1">
    <property type="nucleotide sequence ID" value="NC_009937.1"/>
</dbReference>
<accession>A8I6T7</accession>
<dbReference type="PANTHER" id="PTHR11895:SF7">
    <property type="entry name" value="GLUTAMYL-TRNA(GLN) AMIDOTRANSFERASE SUBUNIT A, MITOCHONDRIAL"/>
    <property type="match status" value="1"/>
</dbReference>
<reference evidence="3 4" key="5">
    <citation type="journal article" date="2010" name="Appl. Environ. Microbiol.">
        <title>phrR-like gene praR of Azorhizobium caulinodans ORS571 is essential for symbiosis with Sesbania rostrata and is involved in expression of reb genes.</title>
        <authorList>
            <person name="Akiba N."/>
            <person name="Aono T."/>
            <person name="Toyazaki H."/>
            <person name="Sato S."/>
            <person name="Oyaizu H."/>
        </authorList>
    </citation>
    <scope>NUCLEOTIDE SEQUENCE [LARGE SCALE GENOMIC DNA]</scope>
    <source>
        <strain evidence="4">ATCC 43989 / DSM 5975 / JCM 20966 / LMG 6465 / NBRC 14845 / NCIMB 13405 / ORS 571</strain>
    </source>
</reference>
<evidence type="ECO:0000313" key="3">
    <source>
        <dbReference type="EMBL" id="BAF88040.1"/>
    </source>
</evidence>
<dbReference type="eggNOG" id="COG0154">
    <property type="taxonomic scope" value="Bacteria"/>
</dbReference>
<dbReference type="EMBL" id="AP009384">
    <property type="protein sequence ID" value="BAF88040.1"/>
    <property type="molecule type" value="Genomic_DNA"/>
</dbReference>
<dbReference type="KEGG" id="azc:AZC_2042"/>
<reference evidence="3 4" key="4">
    <citation type="journal article" date="2009" name="Appl. Environ. Microbiol.">
        <title>Comparative genome-wide transcriptional profiling of Azorhizobium caulinodans ORS571 grown under free-living and symbiotic conditions.</title>
        <authorList>
            <person name="Tsukada S."/>
            <person name="Aono T."/>
            <person name="Akiba N."/>
            <person name="Lee KB."/>
            <person name="Liu CT."/>
            <person name="Toyazaki H."/>
            <person name="Oyaizu H."/>
        </authorList>
    </citation>
    <scope>NUCLEOTIDE SEQUENCE [LARGE SCALE GENOMIC DNA]</scope>
    <source>
        <strain evidence="4">ATCC 43989 / DSM 5975 / JCM 20966 / LMG 6465 / NBRC 14845 / NCIMB 13405 / ORS 571</strain>
    </source>
</reference>
<dbReference type="SUPFAM" id="SSF75304">
    <property type="entry name" value="Amidase signature (AS) enzymes"/>
    <property type="match status" value="1"/>
</dbReference>
<reference evidence="4" key="2">
    <citation type="submission" date="2007-04" db="EMBL/GenBank/DDBJ databases">
        <title>Complete genome sequence of the nitrogen-fixing bacterium Azorhizobium caulinodans ORS571.</title>
        <authorList>
            <person name="Lee K.B."/>
            <person name="Backer P.D."/>
            <person name="Aono T."/>
            <person name="Liu C.T."/>
            <person name="Suzuki S."/>
            <person name="Suzuki T."/>
            <person name="Kaneko T."/>
            <person name="Yamada M."/>
            <person name="Tabata S."/>
            <person name="Kupfer D.M."/>
            <person name="Najar F.Z."/>
            <person name="Wiley G.B."/>
            <person name="Roe B."/>
            <person name="Binnewies T."/>
            <person name="Ussery D."/>
            <person name="Vereecke D."/>
            <person name="Gevers D."/>
            <person name="Holsters M."/>
            <person name="Oyaizu H."/>
        </authorList>
    </citation>
    <scope>NUCLEOTIDE SEQUENCE [LARGE SCALE GENOMIC DNA]</scope>
    <source>
        <strain evidence="4">ATCC 43989 / DSM 5975 / JCM 20966 / LMG 6465 / NBRC 14845 / NCIMB 13405 / ORS 571</strain>
    </source>
</reference>
<dbReference type="Gene3D" id="3.90.1300.10">
    <property type="entry name" value="Amidase signature (AS) domain"/>
    <property type="match status" value="1"/>
</dbReference>